<feature type="repeat" description="RCC1" evidence="3">
    <location>
        <begin position="41"/>
        <end position="92"/>
    </location>
</feature>
<evidence type="ECO:0000313" key="5">
    <source>
        <dbReference type="EMBL" id="GES83563.1"/>
    </source>
</evidence>
<dbReference type="Pfam" id="PF25390">
    <property type="entry name" value="WD40_RLD"/>
    <property type="match status" value="1"/>
</dbReference>
<dbReference type="InterPro" id="IPR058923">
    <property type="entry name" value="RCC1-like_dom"/>
</dbReference>
<dbReference type="InterPro" id="IPR009091">
    <property type="entry name" value="RCC1/BLIP-II"/>
</dbReference>
<sequence length="383" mass="42949">MSKNLVSSNKRSLNKNPLLKPKRRRLFNFTVPIPRRLKQFGKVYVIGSNELSQCGIEGLESAKQLKLINNLEKFKIVDIIVGSIHNAAITDDGKIVTWGTNDHGALGQFTETPKSEEAISIYEAGKYNIINEEIPEYAEGLDNVNIVKVACRDNATFALSDQGHLYAMGTFKGKDGFIGFSYDKRIEQPIFTRYTLFKNFTIIDIVAGVDHALALTKDGDVYAWGSNEAFRLRKRNLERRPINSLIPFNLGLKYIVRLYAGSYHNFALDKSGKVWVFGFNNMGQCEEFAAGEHHTLVCIENGQVFRAGDHISFAIDNDNKIYSWGFGDNYVLGNKSEKDEISPFQIQISNELVGSDIIRLSCGTSHVLFLIVQPTNDSDVTLT</sequence>
<dbReference type="GO" id="GO:0005085">
    <property type="term" value="F:guanyl-nucleotide exchange factor activity"/>
    <property type="evidence" value="ECO:0007669"/>
    <property type="project" value="TreeGrafter"/>
</dbReference>
<evidence type="ECO:0000256" key="1">
    <source>
        <dbReference type="ARBA" id="ARBA00022658"/>
    </source>
</evidence>
<dbReference type="InterPro" id="IPR000408">
    <property type="entry name" value="Reg_chr_condens"/>
</dbReference>
<dbReference type="OrthoDB" id="61110at2759"/>
<accession>A0A8H3LDB0</accession>
<reference evidence="5" key="1">
    <citation type="submission" date="2019-10" db="EMBL/GenBank/DDBJ databases">
        <title>Conservation and host-specific expression of non-tandemly repeated heterogenous ribosome RNA gene in arbuscular mycorrhizal fungi.</title>
        <authorList>
            <person name="Maeda T."/>
            <person name="Kobayashi Y."/>
            <person name="Nakagawa T."/>
            <person name="Ezawa T."/>
            <person name="Yamaguchi K."/>
            <person name="Bino T."/>
            <person name="Nishimoto Y."/>
            <person name="Shigenobu S."/>
            <person name="Kawaguchi M."/>
        </authorList>
    </citation>
    <scope>NUCLEOTIDE SEQUENCE</scope>
    <source>
        <strain evidence="5">HR1</strain>
    </source>
</reference>
<dbReference type="GO" id="GO:0005737">
    <property type="term" value="C:cytoplasm"/>
    <property type="evidence" value="ECO:0007669"/>
    <property type="project" value="TreeGrafter"/>
</dbReference>
<evidence type="ECO:0000259" key="4">
    <source>
        <dbReference type="Pfam" id="PF25390"/>
    </source>
</evidence>
<protein>
    <submittedName>
        <fullName evidence="5">Ran GDP/GTP exchange factor</fullName>
    </submittedName>
</protein>
<feature type="repeat" description="RCC1" evidence="3">
    <location>
        <begin position="219"/>
        <end position="271"/>
    </location>
</feature>
<feature type="domain" description="RCC1-like" evidence="4">
    <location>
        <begin position="42"/>
        <end position="309"/>
    </location>
</feature>
<keyword evidence="1" id="KW-0344">Guanine-nucleotide releasing factor</keyword>
<feature type="repeat" description="RCC1" evidence="3">
    <location>
        <begin position="93"/>
        <end position="162"/>
    </location>
</feature>
<dbReference type="InterPro" id="IPR051553">
    <property type="entry name" value="Ran_GTPase-activating"/>
</dbReference>
<dbReference type="Proteomes" id="UP000615446">
    <property type="component" value="Unassembled WGS sequence"/>
</dbReference>
<dbReference type="PROSITE" id="PS50012">
    <property type="entry name" value="RCC1_3"/>
    <property type="match status" value="5"/>
</dbReference>
<feature type="repeat" description="RCC1" evidence="3">
    <location>
        <begin position="319"/>
        <end position="373"/>
    </location>
</feature>
<dbReference type="Gene3D" id="2.130.10.30">
    <property type="entry name" value="Regulator of chromosome condensation 1/beta-lactamase-inhibitor protein II"/>
    <property type="match status" value="1"/>
</dbReference>
<dbReference type="Pfam" id="PF00415">
    <property type="entry name" value="RCC1"/>
    <property type="match status" value="1"/>
</dbReference>
<dbReference type="SUPFAM" id="SSF50985">
    <property type="entry name" value="RCC1/BLIP-II"/>
    <property type="match status" value="1"/>
</dbReference>
<name>A0A8H3LDB0_9GLOM</name>
<dbReference type="PANTHER" id="PTHR45982:SF1">
    <property type="entry name" value="REGULATOR OF CHROMOSOME CONDENSATION"/>
    <property type="match status" value="1"/>
</dbReference>
<dbReference type="EMBL" id="BLAL01000071">
    <property type="protein sequence ID" value="GES83563.1"/>
    <property type="molecule type" value="Genomic_DNA"/>
</dbReference>
<feature type="repeat" description="RCC1" evidence="3">
    <location>
        <begin position="163"/>
        <end position="218"/>
    </location>
</feature>
<gene>
    <name evidence="5" type="ORF">RCL2_001071700</name>
</gene>
<dbReference type="PRINTS" id="PR00633">
    <property type="entry name" value="RCCNDNSATION"/>
</dbReference>
<organism evidence="5 6">
    <name type="scientific">Rhizophagus clarus</name>
    <dbReference type="NCBI Taxonomy" id="94130"/>
    <lineage>
        <taxon>Eukaryota</taxon>
        <taxon>Fungi</taxon>
        <taxon>Fungi incertae sedis</taxon>
        <taxon>Mucoromycota</taxon>
        <taxon>Glomeromycotina</taxon>
        <taxon>Glomeromycetes</taxon>
        <taxon>Glomerales</taxon>
        <taxon>Glomeraceae</taxon>
        <taxon>Rhizophagus</taxon>
    </lineage>
</organism>
<keyword evidence="2" id="KW-0677">Repeat</keyword>
<comment type="caution">
    <text evidence="5">The sequence shown here is derived from an EMBL/GenBank/DDBJ whole genome shotgun (WGS) entry which is preliminary data.</text>
</comment>
<dbReference type="PANTHER" id="PTHR45982">
    <property type="entry name" value="REGULATOR OF CHROMOSOME CONDENSATION"/>
    <property type="match status" value="1"/>
</dbReference>
<proteinExistence type="predicted"/>
<evidence type="ECO:0000256" key="2">
    <source>
        <dbReference type="ARBA" id="ARBA00022737"/>
    </source>
</evidence>
<evidence type="ECO:0000256" key="3">
    <source>
        <dbReference type="PROSITE-ProRule" id="PRU00235"/>
    </source>
</evidence>
<evidence type="ECO:0000313" key="6">
    <source>
        <dbReference type="Proteomes" id="UP000615446"/>
    </source>
</evidence>
<dbReference type="AlphaFoldDB" id="A0A8H3LDB0"/>